<dbReference type="eggNOG" id="COG0714">
    <property type="taxonomic scope" value="Bacteria"/>
</dbReference>
<dbReference type="EMBL" id="CP000885">
    <property type="protein sequence ID" value="ABX43719.1"/>
    <property type="molecule type" value="Genomic_DNA"/>
</dbReference>
<reference evidence="4" key="1">
    <citation type="submission" date="2007-11" db="EMBL/GenBank/DDBJ databases">
        <title>Complete genome sequence of Clostridium phytofermentans ISDg.</title>
        <authorList>
            <person name="Leschine S.B."/>
            <person name="Warnick T.A."/>
            <person name="Blanchard J.L."/>
            <person name="Schnell D.J."/>
            <person name="Petit E.L."/>
            <person name="LaTouf W.G."/>
            <person name="Copeland A."/>
            <person name="Lucas S."/>
            <person name="Lapidus A."/>
            <person name="Barry K."/>
            <person name="Glavina del Rio T."/>
            <person name="Dalin E."/>
            <person name="Tice H."/>
            <person name="Pitluck S."/>
            <person name="Kiss H."/>
            <person name="Brettin T."/>
            <person name="Bruce D."/>
            <person name="Detter J.C."/>
            <person name="Han C."/>
            <person name="Kuske C."/>
            <person name="Schmutz J."/>
            <person name="Larimer F."/>
            <person name="Land M."/>
            <person name="Hauser L."/>
            <person name="Kyrpides N."/>
            <person name="Kim E.A."/>
            <person name="Richardson P."/>
        </authorList>
    </citation>
    <scope>NUCLEOTIDE SEQUENCE [LARGE SCALE GENOMIC DNA]</scope>
    <source>
        <strain evidence="4">ATCC 700394 / DSM 18823 / ISDg</strain>
    </source>
</reference>
<dbReference type="CDD" id="cd00009">
    <property type="entry name" value="AAA"/>
    <property type="match status" value="1"/>
</dbReference>
<keyword evidence="4" id="KW-1185">Reference proteome</keyword>
<dbReference type="PANTHER" id="PTHR42759">
    <property type="entry name" value="MOXR FAMILY PROTEIN"/>
    <property type="match status" value="1"/>
</dbReference>
<evidence type="ECO:0000259" key="2">
    <source>
        <dbReference type="Pfam" id="PF17863"/>
    </source>
</evidence>
<dbReference type="Pfam" id="PF07726">
    <property type="entry name" value="AAA_3"/>
    <property type="match status" value="1"/>
</dbReference>
<gene>
    <name evidence="3" type="ordered locus">Cphy_3366</name>
</gene>
<name>A9KT89_LACP7</name>
<dbReference type="KEGG" id="cpy:Cphy_3366"/>
<dbReference type="OrthoDB" id="9808397at2"/>
<dbReference type="HOGENOM" id="CLU_034716_2_0_9"/>
<evidence type="ECO:0000313" key="4">
    <source>
        <dbReference type="Proteomes" id="UP000000370"/>
    </source>
</evidence>
<dbReference type="InterPro" id="IPR011703">
    <property type="entry name" value="ATPase_AAA-3"/>
</dbReference>
<dbReference type="PANTHER" id="PTHR42759:SF5">
    <property type="entry name" value="METHANOL DEHYDROGENASE REGULATOR"/>
    <property type="match status" value="1"/>
</dbReference>
<dbReference type="InterPro" id="IPR027417">
    <property type="entry name" value="P-loop_NTPase"/>
</dbReference>
<dbReference type="AlphaFoldDB" id="A9KT89"/>
<dbReference type="Proteomes" id="UP000000370">
    <property type="component" value="Chromosome"/>
</dbReference>
<dbReference type="PIRSF" id="PIRSF002849">
    <property type="entry name" value="AAA_ATPase_chaperone_MoxR_prd"/>
    <property type="match status" value="1"/>
</dbReference>
<evidence type="ECO:0000313" key="3">
    <source>
        <dbReference type="EMBL" id="ABX43719.1"/>
    </source>
</evidence>
<dbReference type="RefSeq" id="WP_012201368.1">
    <property type="nucleotide sequence ID" value="NC_010001.1"/>
</dbReference>
<dbReference type="STRING" id="357809.Cphy_3366"/>
<evidence type="ECO:0000259" key="1">
    <source>
        <dbReference type="Pfam" id="PF07726"/>
    </source>
</evidence>
<dbReference type="Pfam" id="PF17863">
    <property type="entry name" value="AAA_lid_2"/>
    <property type="match status" value="1"/>
</dbReference>
<dbReference type="GO" id="GO:0016887">
    <property type="term" value="F:ATP hydrolysis activity"/>
    <property type="evidence" value="ECO:0007669"/>
    <property type="project" value="InterPro"/>
</dbReference>
<sequence>MFQYVDLANQLVDQVNSVLIGKKEKVTFAVTTLLAGGHLLLEDVPGVGKTTLANAIAKSIDCSFGRIQFTPDTLPSDVTGMSIYNMKTGSFEFSEGAIMHHIVLADEINRTSPKTQASLLEAMEERQVTVDGKIYPLEAPFMVIATQNPIDFMGTYHLPEAQLDRFLMKISIGYPAPEDELKMAMLYHNGSRLSELKSIMTKEQVAMMQEEVKKVRIHKDVLAFIVDVTKITREDENFILGASPRATLAVMKAASATAYLNGRDYVVPDDVLAVIYPVLCHRFVLSMEAKINKVSPEKILRGLLQKVTIPILRDFS</sequence>
<dbReference type="InterPro" id="IPR041628">
    <property type="entry name" value="ChlI/MoxR_AAA_lid"/>
</dbReference>
<dbReference type="InterPro" id="IPR050764">
    <property type="entry name" value="CbbQ/NirQ/NorQ/GpvN"/>
</dbReference>
<dbReference type="Gene3D" id="3.40.50.300">
    <property type="entry name" value="P-loop containing nucleotide triphosphate hydrolases"/>
    <property type="match status" value="1"/>
</dbReference>
<dbReference type="SUPFAM" id="SSF52540">
    <property type="entry name" value="P-loop containing nucleoside triphosphate hydrolases"/>
    <property type="match status" value="1"/>
</dbReference>
<feature type="domain" description="ATPase AAA-3" evidence="1">
    <location>
        <begin position="38"/>
        <end position="168"/>
    </location>
</feature>
<protein>
    <submittedName>
        <fullName evidence="3">ATPase associated with various cellular activities AAA_3</fullName>
    </submittedName>
</protein>
<dbReference type="Gene3D" id="1.10.8.80">
    <property type="entry name" value="Magnesium chelatase subunit I, C-Terminal domain"/>
    <property type="match status" value="1"/>
</dbReference>
<organism evidence="3 4">
    <name type="scientific">Lachnoclostridium phytofermentans (strain ATCC 700394 / DSM 18823 / ISDg)</name>
    <name type="common">Clostridium phytofermentans</name>
    <dbReference type="NCBI Taxonomy" id="357809"/>
    <lineage>
        <taxon>Bacteria</taxon>
        <taxon>Bacillati</taxon>
        <taxon>Bacillota</taxon>
        <taxon>Clostridia</taxon>
        <taxon>Lachnospirales</taxon>
        <taxon>Lachnospiraceae</taxon>
    </lineage>
</organism>
<dbReference type="GO" id="GO:0005524">
    <property type="term" value="F:ATP binding"/>
    <property type="evidence" value="ECO:0007669"/>
    <property type="project" value="InterPro"/>
</dbReference>
<proteinExistence type="predicted"/>
<accession>A9KT89</accession>
<feature type="domain" description="ChlI/MoxR AAA lid" evidence="2">
    <location>
        <begin position="232"/>
        <end position="301"/>
    </location>
</feature>